<dbReference type="Proteomes" id="UP001152888">
    <property type="component" value="Unassembled WGS sequence"/>
</dbReference>
<gene>
    <name evidence="1" type="ORF">ACAOBT_LOCUS36017</name>
</gene>
<evidence type="ECO:0000313" key="1">
    <source>
        <dbReference type="EMBL" id="CAH2017435.1"/>
    </source>
</evidence>
<evidence type="ECO:0000313" key="2">
    <source>
        <dbReference type="Proteomes" id="UP001152888"/>
    </source>
</evidence>
<evidence type="ECO:0008006" key="3">
    <source>
        <dbReference type="Google" id="ProtNLM"/>
    </source>
</evidence>
<name>A0A9P0QCY8_ACAOB</name>
<keyword evidence="2" id="KW-1185">Reference proteome</keyword>
<accession>A0A9P0QCY8</accession>
<dbReference type="EMBL" id="CAKOFQ010009287">
    <property type="protein sequence ID" value="CAH2017435.1"/>
    <property type="molecule type" value="Genomic_DNA"/>
</dbReference>
<comment type="caution">
    <text evidence="1">The sequence shown here is derived from an EMBL/GenBank/DDBJ whole genome shotgun (WGS) entry which is preliminary data.</text>
</comment>
<organism evidence="1 2">
    <name type="scientific">Acanthoscelides obtectus</name>
    <name type="common">Bean weevil</name>
    <name type="synonym">Bruchus obtectus</name>
    <dbReference type="NCBI Taxonomy" id="200917"/>
    <lineage>
        <taxon>Eukaryota</taxon>
        <taxon>Metazoa</taxon>
        <taxon>Ecdysozoa</taxon>
        <taxon>Arthropoda</taxon>
        <taxon>Hexapoda</taxon>
        <taxon>Insecta</taxon>
        <taxon>Pterygota</taxon>
        <taxon>Neoptera</taxon>
        <taxon>Endopterygota</taxon>
        <taxon>Coleoptera</taxon>
        <taxon>Polyphaga</taxon>
        <taxon>Cucujiformia</taxon>
        <taxon>Chrysomeloidea</taxon>
        <taxon>Chrysomelidae</taxon>
        <taxon>Bruchinae</taxon>
        <taxon>Bruchini</taxon>
        <taxon>Acanthoscelides</taxon>
    </lineage>
</organism>
<proteinExistence type="predicted"/>
<dbReference type="AlphaFoldDB" id="A0A9P0QCY8"/>
<protein>
    <recommendedName>
        <fullName evidence="3">DUF4371 domain-containing protein</fullName>
    </recommendedName>
</protein>
<dbReference type="OrthoDB" id="6756381at2759"/>
<sequence length="70" mass="7656">MDLFESNNIPFQNIIGFGSDGCNTMFGANNSIVSRLKLNLPGSIVQKRICHSLHLCASEACKFCPVIVKI</sequence>
<reference evidence="1" key="1">
    <citation type="submission" date="2022-03" db="EMBL/GenBank/DDBJ databases">
        <authorList>
            <person name="Sayadi A."/>
        </authorList>
    </citation>
    <scope>NUCLEOTIDE SEQUENCE</scope>
</reference>